<evidence type="ECO:0000256" key="1">
    <source>
        <dbReference type="ARBA" id="ARBA00006821"/>
    </source>
</evidence>
<dbReference type="InterPro" id="IPR015293">
    <property type="entry name" value="BE_C"/>
</dbReference>
<dbReference type="Pfam" id="PF03065">
    <property type="entry name" value="Glyco_hydro_57"/>
    <property type="match status" value="1"/>
</dbReference>
<evidence type="ECO:0000259" key="3">
    <source>
        <dbReference type="Pfam" id="PF03065"/>
    </source>
</evidence>
<reference evidence="5" key="1">
    <citation type="submission" date="2019-08" db="EMBL/GenBank/DDBJ databases">
        <authorList>
            <person name="Kucharzyk K."/>
            <person name="Murdoch R.W."/>
            <person name="Higgins S."/>
            <person name="Loffler F."/>
        </authorList>
    </citation>
    <scope>NUCLEOTIDE SEQUENCE</scope>
</reference>
<organism evidence="5">
    <name type="scientific">bioreactor metagenome</name>
    <dbReference type="NCBI Taxonomy" id="1076179"/>
    <lineage>
        <taxon>unclassified sequences</taxon>
        <taxon>metagenomes</taxon>
        <taxon>ecological metagenomes</taxon>
    </lineage>
</organism>
<evidence type="ECO:0000259" key="4">
    <source>
        <dbReference type="Pfam" id="PF09210"/>
    </source>
</evidence>
<accession>A0A645AFD4</accession>
<dbReference type="SUPFAM" id="SSF88688">
    <property type="entry name" value="Families 57/38 glycoside transferase middle domain"/>
    <property type="match status" value="1"/>
</dbReference>
<dbReference type="PANTHER" id="PTHR41695:SF1">
    <property type="entry name" value="1,4-ALPHA-GLUCAN BRANCHING ENZYME TK1436"/>
    <property type="match status" value="1"/>
</dbReference>
<dbReference type="EMBL" id="VSSQ01013544">
    <property type="protein sequence ID" value="MPM51727.1"/>
    <property type="molecule type" value="Genomic_DNA"/>
</dbReference>
<dbReference type="SUPFAM" id="SSF88713">
    <property type="entry name" value="Glycoside hydrolase/deacetylase"/>
    <property type="match status" value="1"/>
</dbReference>
<dbReference type="Pfam" id="PF09210">
    <property type="entry name" value="BE_C"/>
    <property type="match status" value="1"/>
</dbReference>
<evidence type="ECO:0000313" key="5">
    <source>
        <dbReference type="EMBL" id="MPM51727.1"/>
    </source>
</evidence>
<name>A0A645AFD4_9ZZZZ</name>
<dbReference type="AlphaFoldDB" id="A0A645AFD4"/>
<feature type="domain" description="1,4-alpha-glucan branching enzyme C-terminal" evidence="4">
    <location>
        <begin position="368"/>
        <end position="463"/>
    </location>
</feature>
<keyword evidence="2" id="KW-0119">Carbohydrate metabolism</keyword>
<evidence type="ECO:0000256" key="2">
    <source>
        <dbReference type="ARBA" id="ARBA00023277"/>
    </source>
</evidence>
<dbReference type="GO" id="GO:0003844">
    <property type="term" value="F:1,4-alpha-glucan branching enzyme activity"/>
    <property type="evidence" value="ECO:0007669"/>
    <property type="project" value="UniProtKB-EC"/>
</dbReference>
<dbReference type="InterPro" id="IPR004300">
    <property type="entry name" value="Glyco_hydro_57_N"/>
</dbReference>
<dbReference type="InterPro" id="IPR011330">
    <property type="entry name" value="Glyco_hydro/deAcase_b/a-brl"/>
</dbReference>
<sequence length="465" mass="55223">MAKWWAEWYESKKNDFINKYDKSIIKGLRDLQDQGAIEMMTCGATHGYFPLLGYDKSINLQVRAATNNYQKHFGRKPRGMWLPECAYRPSYEWQSMIPVAPFNQKHLRRGAEQILAENEIFYFVTDEDLLKRSAPIGRFLDNNRENFVHINSPDFKPVPWNFDKTPVNLYEVSSSEKVEYGTAVAFTRHHGIAMQVWSGSIGYPAEPDYLDFHKTNYPSRLRYWRVTDAKADMMYKTLYHPDWIWDKINLQVNHFIHQIENTSNYYKNLTGKDTTICLPFDTELFGHWWFEGPEFIRNLCKGLSHSPYVKMATAAEQLFLQKPREVVSLPEGSWGENNNHDVWSNEGNKWTWTYIYDDELRLNNILNANPVNQLNKLERRILTQALRELMLLQSSDWQFLIHTNSAKDYAEQRFSFHHSDFNKLCDLFEKYKNQDVLEIHDNNYLEATEKRNSPFQELELEWWKD</sequence>
<protein>
    <submittedName>
        <fullName evidence="5">1,4-alpha-glucan branching enzyme</fullName>
        <ecNumber evidence="5">2.4.1.18</ecNumber>
    </submittedName>
</protein>
<proteinExistence type="inferred from homology"/>
<keyword evidence="5" id="KW-0808">Transferase</keyword>
<dbReference type="InterPro" id="IPR028995">
    <property type="entry name" value="Glyco_hydro_57/38_cen_sf"/>
</dbReference>
<dbReference type="Gene3D" id="1.20.1430.10">
    <property type="entry name" value="Families 57/38 glycoside transferase, middle domain"/>
    <property type="match status" value="1"/>
</dbReference>
<comment type="caution">
    <text evidence="5">The sequence shown here is derived from an EMBL/GenBank/DDBJ whole genome shotgun (WGS) entry which is preliminary data.</text>
</comment>
<comment type="similarity">
    <text evidence="1">Belongs to the glycosyl hydrolase 57 family.</text>
</comment>
<dbReference type="Gene3D" id="3.20.110.10">
    <property type="entry name" value="Glycoside hydrolase 38, N terminal domain"/>
    <property type="match status" value="1"/>
</dbReference>
<dbReference type="GO" id="GO:0005576">
    <property type="term" value="C:extracellular region"/>
    <property type="evidence" value="ECO:0007669"/>
    <property type="project" value="TreeGrafter"/>
</dbReference>
<keyword evidence="5" id="KW-0328">Glycosyltransferase</keyword>
<dbReference type="GO" id="GO:0030979">
    <property type="term" value="P:alpha-glucan biosynthetic process"/>
    <property type="evidence" value="ECO:0007669"/>
    <property type="project" value="InterPro"/>
</dbReference>
<dbReference type="PANTHER" id="PTHR41695">
    <property type="entry name" value="1,4-ALPHA-GLUCAN BRANCHING ENZYME RV3031-RELATED"/>
    <property type="match status" value="1"/>
</dbReference>
<dbReference type="InterPro" id="IPR040042">
    <property type="entry name" value="Branching_enz_MT3115-like"/>
</dbReference>
<feature type="domain" description="Glycoside hydrolase family 57 N-terminal" evidence="3">
    <location>
        <begin position="16"/>
        <end position="330"/>
    </location>
</feature>
<dbReference type="InterPro" id="IPR027291">
    <property type="entry name" value="Glyco_hydro_38_N_sf"/>
</dbReference>
<dbReference type="EC" id="2.4.1.18" evidence="5"/>
<gene>
    <name evidence="5" type="ORF">SDC9_98478</name>
</gene>
<dbReference type="InterPro" id="IPR037090">
    <property type="entry name" value="57_glycoside_trans_central"/>
</dbReference>